<dbReference type="EMBL" id="BPEY01000006">
    <property type="protein sequence ID" value="GIU41427.1"/>
    <property type="molecule type" value="Genomic_DNA"/>
</dbReference>
<sequence>MLKSCSRLFIVAFITTSSCSAAQASVPVDEDKPQQQEALVTSEKPTELDDPCYSHSQMDDAIDKAFNYLNTKFCQPAIWFDSFFVDDRIEDDARAGTIIRWYNDFAYHGEEGFKYRSNLNARLHLPGATKRLKLILDSTGEDDPFSFIKSPDDNNDRDIGLRYDWYAKGRVSFNIKANLKPKVEARWRYTYPISDSTVTRLTQKLYQEKKVTGESTEFDIEHAFNETFVGRWSAVAQYENRDNGWEFGSSLKLYQYINNRQALSYQASIYGVDEPYHYVKNASVSATYRQNFLRDWLFFAVTPEYRWSKEDEFSERINQAVLTFTLRSTVSKCIAPSSYWLIHQYLVVSFRFWAEVCFNNTLISRCDLFAMRLTNLLG</sequence>
<evidence type="ECO:0000256" key="1">
    <source>
        <dbReference type="SAM" id="MobiDB-lite"/>
    </source>
</evidence>
<reference evidence="3" key="1">
    <citation type="submission" date="2021-05" db="EMBL/GenBank/DDBJ databases">
        <title>Molecular characterization for Shewanella algae harboring chromosomal blaOXA-55-like strains isolated from clinical and environment sample.</title>
        <authorList>
            <person name="Ohama Y."/>
            <person name="Aoki K."/>
            <person name="Harada S."/>
            <person name="Moriya K."/>
            <person name="Ishii Y."/>
            <person name="Tateda K."/>
        </authorList>
    </citation>
    <scope>NUCLEOTIDE SEQUENCE</scope>
    <source>
        <strain evidence="3">JCM 11563</strain>
    </source>
</reference>
<protein>
    <submittedName>
        <fullName evidence="3">Uncharacterized protein</fullName>
    </submittedName>
</protein>
<comment type="caution">
    <text evidence="3">The sequence shown here is derived from an EMBL/GenBank/DDBJ whole genome shotgun (WGS) entry which is preliminary data.</text>
</comment>
<dbReference type="PROSITE" id="PS51257">
    <property type="entry name" value="PROKAR_LIPOPROTEIN"/>
    <property type="match status" value="1"/>
</dbReference>
<feature type="region of interest" description="Disordered" evidence="1">
    <location>
        <begin position="25"/>
        <end position="47"/>
    </location>
</feature>
<proteinExistence type="predicted"/>
<dbReference type="Proteomes" id="UP000887104">
    <property type="component" value="Unassembled WGS sequence"/>
</dbReference>
<evidence type="ECO:0000313" key="3">
    <source>
        <dbReference type="EMBL" id="GIU41427.1"/>
    </source>
</evidence>
<keyword evidence="2" id="KW-0732">Signal</keyword>
<feature type="chain" id="PRO_5045435344" evidence="2">
    <location>
        <begin position="22"/>
        <end position="378"/>
    </location>
</feature>
<gene>
    <name evidence="3" type="ORF">TUM4438_05680</name>
</gene>
<organism evidence="3 4">
    <name type="scientific">Shewanella sairae</name>
    <dbReference type="NCBI Taxonomy" id="190310"/>
    <lineage>
        <taxon>Bacteria</taxon>
        <taxon>Pseudomonadati</taxon>
        <taxon>Pseudomonadota</taxon>
        <taxon>Gammaproteobacteria</taxon>
        <taxon>Alteromonadales</taxon>
        <taxon>Shewanellaceae</taxon>
        <taxon>Shewanella</taxon>
    </lineage>
</organism>
<accession>A0ABQ4P1Q2</accession>
<name>A0ABQ4P1Q2_9GAMM</name>
<evidence type="ECO:0000313" key="4">
    <source>
        <dbReference type="Proteomes" id="UP000887104"/>
    </source>
</evidence>
<feature type="signal peptide" evidence="2">
    <location>
        <begin position="1"/>
        <end position="21"/>
    </location>
</feature>
<evidence type="ECO:0000256" key="2">
    <source>
        <dbReference type="SAM" id="SignalP"/>
    </source>
</evidence>
<keyword evidence="4" id="KW-1185">Reference proteome</keyword>